<sequence length="62" mass="6811">MWRGGNKFKSIKALRRFGKGGQGKGGAWRRILLDFTRFEEEGVAGAHQGQSAWSKTTGATDL</sequence>
<name>A0AAV0BC72_PHAPC</name>
<keyword evidence="2" id="KW-1185">Reference proteome</keyword>
<gene>
    <name evidence="1" type="ORF">PPACK8108_LOCUS17787</name>
</gene>
<evidence type="ECO:0000313" key="1">
    <source>
        <dbReference type="EMBL" id="CAH7683944.1"/>
    </source>
</evidence>
<reference evidence="1" key="1">
    <citation type="submission" date="2022-06" db="EMBL/GenBank/DDBJ databases">
        <authorList>
            <consortium name="SYNGENTA / RWTH Aachen University"/>
        </authorList>
    </citation>
    <scope>NUCLEOTIDE SEQUENCE</scope>
</reference>
<organism evidence="1 2">
    <name type="scientific">Phakopsora pachyrhizi</name>
    <name type="common">Asian soybean rust disease fungus</name>
    <dbReference type="NCBI Taxonomy" id="170000"/>
    <lineage>
        <taxon>Eukaryota</taxon>
        <taxon>Fungi</taxon>
        <taxon>Dikarya</taxon>
        <taxon>Basidiomycota</taxon>
        <taxon>Pucciniomycotina</taxon>
        <taxon>Pucciniomycetes</taxon>
        <taxon>Pucciniales</taxon>
        <taxon>Phakopsoraceae</taxon>
        <taxon>Phakopsora</taxon>
    </lineage>
</organism>
<comment type="caution">
    <text evidence="1">The sequence shown here is derived from an EMBL/GenBank/DDBJ whole genome shotgun (WGS) entry which is preliminary data.</text>
</comment>
<proteinExistence type="predicted"/>
<dbReference type="AlphaFoldDB" id="A0AAV0BC72"/>
<dbReference type="Proteomes" id="UP001153365">
    <property type="component" value="Unassembled WGS sequence"/>
</dbReference>
<protein>
    <submittedName>
        <fullName evidence="1">Uncharacterized protein</fullName>
    </submittedName>
</protein>
<evidence type="ECO:0000313" key="2">
    <source>
        <dbReference type="Proteomes" id="UP001153365"/>
    </source>
</evidence>
<dbReference type="EMBL" id="CALTRL010005034">
    <property type="protein sequence ID" value="CAH7683944.1"/>
    <property type="molecule type" value="Genomic_DNA"/>
</dbReference>
<accession>A0AAV0BC72</accession>